<organism evidence="2 3">
    <name type="scientific">Altericroceibacterium indicum</name>
    <dbReference type="NCBI Taxonomy" id="374177"/>
    <lineage>
        <taxon>Bacteria</taxon>
        <taxon>Pseudomonadati</taxon>
        <taxon>Pseudomonadota</taxon>
        <taxon>Alphaproteobacteria</taxon>
        <taxon>Sphingomonadales</taxon>
        <taxon>Erythrobacteraceae</taxon>
        <taxon>Altericroceibacterium</taxon>
    </lineage>
</organism>
<gene>
    <name evidence="2" type="ORF">GRI39_01965</name>
</gene>
<reference evidence="2 3" key="1">
    <citation type="submission" date="2019-12" db="EMBL/GenBank/DDBJ databases">
        <title>Genomic-based taxomic classification of the family Erythrobacteraceae.</title>
        <authorList>
            <person name="Xu L."/>
        </authorList>
    </citation>
    <scope>NUCLEOTIDE SEQUENCE [LARGE SCALE GENOMIC DNA]</scope>
    <source>
        <strain evidence="2 3">DSM 18604</strain>
    </source>
</reference>
<proteinExistence type="predicted"/>
<evidence type="ECO:0000256" key="1">
    <source>
        <dbReference type="SAM" id="MobiDB-lite"/>
    </source>
</evidence>
<evidence type="ECO:0000313" key="2">
    <source>
        <dbReference type="EMBL" id="MXP24812.1"/>
    </source>
</evidence>
<dbReference type="EMBL" id="WTYQ01000001">
    <property type="protein sequence ID" value="MXP24812.1"/>
    <property type="molecule type" value="Genomic_DNA"/>
</dbReference>
<evidence type="ECO:0000313" key="3">
    <source>
        <dbReference type="Proteomes" id="UP000460561"/>
    </source>
</evidence>
<protein>
    <submittedName>
        <fullName evidence="2">Uncharacterized protein</fullName>
    </submittedName>
</protein>
<feature type="compositionally biased region" description="Polar residues" evidence="1">
    <location>
        <begin position="291"/>
        <end position="303"/>
    </location>
</feature>
<comment type="caution">
    <text evidence="2">The sequence shown here is derived from an EMBL/GenBank/DDBJ whole genome shotgun (WGS) entry which is preliminary data.</text>
</comment>
<keyword evidence="3" id="KW-1185">Reference proteome</keyword>
<feature type="region of interest" description="Disordered" evidence="1">
    <location>
        <begin position="286"/>
        <end position="311"/>
    </location>
</feature>
<name>A0A845A3I6_9SPHN</name>
<sequence>MARKTNNSAVALAIQSVVGTFESGISDADLLPVSQLRPQINGVTISNDEYTGSIVNNADVVAGKRLSFAFNVKIRPPGGTAIPDENDFLLGRLFQSMKMTEVRNTSAIPVSPEALGSGSDTNNAVLGASAAATAGLYKAWPLILSDNDTGFKNQLTMIRSYAADKTAQLMEVLSSAPAANYQIPPFIGYMRSVTSDDPIILSMKFWLDGVRYDLRDCRPTSAQITFPTSTREQARFPELQVTYEGILDDYADEATPVIPALGAIPLFRDGDLWLDNKRVGGSDLTIDLGLQSENPPNPNQQDGSDAPEVTASTASISMTRQSYTKAVFDSMALADAQQRHPLWGQYGSGPGAMVQFAAPDVRFNYASPDLGGGLINESGDLLVDAIDRGIAIVFPGVVA</sequence>
<dbReference type="Proteomes" id="UP000460561">
    <property type="component" value="Unassembled WGS sequence"/>
</dbReference>
<accession>A0A845A3I6</accession>
<dbReference type="AlphaFoldDB" id="A0A845A3I6"/>
<dbReference type="OrthoDB" id="7431985at2"/>
<dbReference type="RefSeq" id="WP_160738007.1">
    <property type="nucleotide sequence ID" value="NZ_WTYQ01000001.1"/>
</dbReference>